<dbReference type="Gene3D" id="2.60.130.10">
    <property type="entry name" value="Aromatic compound dioxygenase"/>
    <property type="match status" value="1"/>
</dbReference>
<dbReference type="CDD" id="cd03457">
    <property type="entry name" value="intradiol_dioxygenase_like"/>
    <property type="match status" value="1"/>
</dbReference>
<protein>
    <submittedName>
        <fullName evidence="2">Intradiol ring-cleavage dioxygenase</fullName>
    </submittedName>
</protein>
<proteinExistence type="predicted"/>
<dbReference type="EMBL" id="CP002467">
    <property type="protein sequence ID" value="ADV81530.1"/>
    <property type="molecule type" value="Genomic_DNA"/>
</dbReference>
<name>E8V5J6_TERSS</name>
<dbReference type="AlphaFoldDB" id="E8V5J6"/>
<evidence type="ECO:0000313" key="3">
    <source>
        <dbReference type="Proteomes" id="UP000006844"/>
    </source>
</evidence>
<evidence type="ECO:0000256" key="1">
    <source>
        <dbReference type="SAM" id="MobiDB-lite"/>
    </source>
</evidence>
<dbReference type="GO" id="GO:0005506">
    <property type="term" value="F:iron ion binding"/>
    <property type="evidence" value="ECO:0007669"/>
    <property type="project" value="InterPro"/>
</dbReference>
<evidence type="ECO:0000313" key="2">
    <source>
        <dbReference type="EMBL" id="ADV81530.1"/>
    </source>
</evidence>
<dbReference type="STRING" id="401053.AciPR4_0697"/>
<dbReference type="SUPFAM" id="SSF49482">
    <property type="entry name" value="Aromatic compound dioxygenase"/>
    <property type="match status" value="1"/>
</dbReference>
<feature type="region of interest" description="Disordered" evidence="1">
    <location>
        <begin position="266"/>
        <end position="285"/>
    </location>
</feature>
<reference evidence="2 3" key="1">
    <citation type="journal article" date="2012" name="Stand. Genomic Sci.">
        <title>Complete genome sequence of Terriglobus saanensis type strain SP1PR4(T), an Acidobacteria from tundra soil.</title>
        <authorList>
            <person name="Rawat S.R."/>
            <person name="Mannisto M.K."/>
            <person name="Starovoytov V."/>
            <person name="Goodwin L."/>
            <person name="Nolan M."/>
            <person name="Hauser L."/>
            <person name="Land M."/>
            <person name="Davenport K.W."/>
            <person name="Woyke T."/>
            <person name="Haggblom M.M."/>
        </authorList>
    </citation>
    <scope>NUCLEOTIDE SEQUENCE</scope>
    <source>
        <strain evidence="3">ATCC BAA-1853 / DSM 23119 / SP1PR4</strain>
    </source>
</reference>
<dbReference type="Proteomes" id="UP000006844">
    <property type="component" value="Chromosome"/>
</dbReference>
<dbReference type="PANTHER" id="PTHR34315:SF1">
    <property type="entry name" value="INTRADIOL RING-CLEAVAGE DIOXYGENASES DOMAIN-CONTAINING PROTEIN-RELATED"/>
    <property type="match status" value="1"/>
</dbReference>
<dbReference type="PANTHER" id="PTHR34315">
    <property type="match status" value="1"/>
</dbReference>
<dbReference type="InterPro" id="IPR015889">
    <property type="entry name" value="Intradiol_dOase_core"/>
</dbReference>
<keyword evidence="2" id="KW-0223">Dioxygenase</keyword>
<dbReference type="eggNOG" id="COG3485">
    <property type="taxonomic scope" value="Bacteria"/>
</dbReference>
<dbReference type="KEGG" id="tsa:AciPR4_0697"/>
<sequence>MVGKIWSRRRMLAVGAAGAGWGWMRGTSLFAQEKAACTLSPELEVGPYYVNYELMRKDIREDRAGVPLHLKIVLMNSKTCLPLKDAAVDVWHCDAMGIYSGYTKNNPDSMGGPGGMLPPPPPKGAAGGPHYGPPGMKQTDQETFLRGVQITGKDGSAEFLTIYPGWYVSRDIHVHLEVHMGGKAGEKKYAGGHVCHIGQIAFPDDLSDAVAKLEPYAQHKKERTRLEDDHVFHDDLANVMLRLQQIDSSSMTKGFTGEITFWVDPDAMPKQEGPGSGGMPEQWVD</sequence>
<keyword evidence="3" id="KW-1185">Reference proteome</keyword>
<dbReference type="GO" id="GO:0016702">
    <property type="term" value="F:oxidoreductase activity, acting on single donors with incorporation of molecular oxygen, incorporation of two atoms of oxygen"/>
    <property type="evidence" value="ECO:0007669"/>
    <property type="project" value="InterPro"/>
</dbReference>
<keyword evidence="2" id="KW-0560">Oxidoreductase</keyword>
<accession>E8V5J6</accession>
<dbReference type="HOGENOM" id="CLU_027719_2_1_0"/>
<gene>
    <name evidence="2" type="ordered locus">AciPR4_0697</name>
</gene>
<organism evidence="2 3">
    <name type="scientific">Terriglobus saanensis (strain ATCC BAA-1853 / DSM 23119 / SP1PR4)</name>
    <dbReference type="NCBI Taxonomy" id="401053"/>
    <lineage>
        <taxon>Bacteria</taxon>
        <taxon>Pseudomonadati</taxon>
        <taxon>Acidobacteriota</taxon>
        <taxon>Terriglobia</taxon>
        <taxon>Terriglobales</taxon>
        <taxon>Acidobacteriaceae</taxon>
        <taxon>Terriglobus</taxon>
    </lineage>
</organism>